<dbReference type="HOGENOM" id="CLU_1887997_0_0_1"/>
<dbReference type="InParanoid" id="T1ER66"/>
<evidence type="ECO:0000313" key="1">
    <source>
        <dbReference type="EMBL" id="ESO01962.1"/>
    </source>
</evidence>
<dbReference type="EnsemblMetazoa" id="HelroT161172">
    <property type="protein sequence ID" value="HelroP161172"/>
    <property type="gene ID" value="HelroG161172"/>
</dbReference>
<dbReference type="AlphaFoldDB" id="T1ER66"/>
<dbReference type="KEGG" id="hro:HELRODRAFT_161172"/>
<dbReference type="Proteomes" id="UP000015101">
    <property type="component" value="Unassembled WGS sequence"/>
</dbReference>
<organism evidence="2 3">
    <name type="scientific">Helobdella robusta</name>
    <name type="common">Californian leech</name>
    <dbReference type="NCBI Taxonomy" id="6412"/>
    <lineage>
        <taxon>Eukaryota</taxon>
        <taxon>Metazoa</taxon>
        <taxon>Spiralia</taxon>
        <taxon>Lophotrochozoa</taxon>
        <taxon>Annelida</taxon>
        <taxon>Clitellata</taxon>
        <taxon>Hirudinea</taxon>
        <taxon>Rhynchobdellida</taxon>
        <taxon>Glossiphoniidae</taxon>
        <taxon>Helobdella</taxon>
    </lineage>
</organism>
<dbReference type="EMBL" id="AMQM01000760">
    <property type="status" value="NOT_ANNOTATED_CDS"/>
    <property type="molecule type" value="Genomic_DNA"/>
</dbReference>
<evidence type="ECO:0000313" key="2">
    <source>
        <dbReference type="EnsemblMetazoa" id="HelroP161172"/>
    </source>
</evidence>
<evidence type="ECO:0000313" key="3">
    <source>
        <dbReference type="Proteomes" id="UP000015101"/>
    </source>
</evidence>
<protein>
    <submittedName>
        <fullName evidence="1 2">Uncharacterized protein</fullName>
    </submittedName>
</protein>
<name>T1ER66_HELRO</name>
<proteinExistence type="predicted"/>
<dbReference type="CTD" id="20199066"/>
<reference evidence="3" key="1">
    <citation type="submission" date="2012-12" db="EMBL/GenBank/DDBJ databases">
        <authorList>
            <person name="Hellsten U."/>
            <person name="Grimwood J."/>
            <person name="Chapman J.A."/>
            <person name="Shapiro H."/>
            <person name="Aerts A."/>
            <person name="Otillar R.P."/>
            <person name="Terry A.Y."/>
            <person name="Boore J.L."/>
            <person name="Simakov O."/>
            <person name="Marletaz F."/>
            <person name="Cho S.-J."/>
            <person name="Edsinger-Gonzales E."/>
            <person name="Havlak P."/>
            <person name="Kuo D.-H."/>
            <person name="Larsson T."/>
            <person name="Lv J."/>
            <person name="Arendt D."/>
            <person name="Savage R."/>
            <person name="Osoegawa K."/>
            <person name="de Jong P."/>
            <person name="Lindberg D.R."/>
            <person name="Seaver E.C."/>
            <person name="Weisblat D.A."/>
            <person name="Putnam N.H."/>
            <person name="Grigoriev I.V."/>
            <person name="Rokhsar D.S."/>
        </authorList>
    </citation>
    <scope>NUCLEOTIDE SEQUENCE</scope>
</reference>
<dbReference type="EMBL" id="KB096742">
    <property type="protein sequence ID" value="ESO01962.1"/>
    <property type="molecule type" value="Genomic_DNA"/>
</dbReference>
<gene>
    <name evidence="2" type="primary">20199066</name>
    <name evidence="1" type="ORF">HELRODRAFT_161172</name>
</gene>
<dbReference type="RefSeq" id="XP_009019370.1">
    <property type="nucleotide sequence ID" value="XM_009021122.1"/>
</dbReference>
<dbReference type="GeneID" id="20199066"/>
<keyword evidence="3" id="KW-1185">Reference proteome</keyword>
<sequence>MTHVTPHCSLVRSSGMFFLNFCIMRLEDKAAWLSQTATFKQFVNRTFAKNLNFGNLGQTFYWANNNFEYEKTTAKPLQYNIKKKLQNNIFRRNVTLPQLGHRQQLWRGSSVPRDEVLTCNCLLCLLFMIVSSIGS</sequence>
<reference evidence="2" key="3">
    <citation type="submission" date="2015-06" db="UniProtKB">
        <authorList>
            <consortium name="EnsemblMetazoa"/>
        </authorList>
    </citation>
    <scope>IDENTIFICATION</scope>
</reference>
<accession>T1ER66</accession>
<reference evidence="1 3" key="2">
    <citation type="journal article" date="2013" name="Nature">
        <title>Insights into bilaterian evolution from three spiralian genomes.</title>
        <authorList>
            <person name="Simakov O."/>
            <person name="Marletaz F."/>
            <person name="Cho S.J."/>
            <person name="Edsinger-Gonzales E."/>
            <person name="Havlak P."/>
            <person name="Hellsten U."/>
            <person name="Kuo D.H."/>
            <person name="Larsson T."/>
            <person name="Lv J."/>
            <person name="Arendt D."/>
            <person name="Savage R."/>
            <person name="Osoegawa K."/>
            <person name="de Jong P."/>
            <person name="Grimwood J."/>
            <person name="Chapman J.A."/>
            <person name="Shapiro H."/>
            <person name="Aerts A."/>
            <person name="Otillar R.P."/>
            <person name="Terry A.Y."/>
            <person name="Boore J.L."/>
            <person name="Grigoriev I.V."/>
            <person name="Lindberg D.R."/>
            <person name="Seaver E.C."/>
            <person name="Weisblat D.A."/>
            <person name="Putnam N.H."/>
            <person name="Rokhsar D.S."/>
        </authorList>
    </citation>
    <scope>NUCLEOTIDE SEQUENCE</scope>
</reference>